<sequence>MKKYIFLDIDNTLLDFNKCSKISIQEGFKKYGITYHEDVFDTFVKINDSLWEQIEEGKLTKTKLYEIRWNTIFRALKIDFEGHVFERYFVNSLNYIAKEVDGAYDLLQYLSNKYEVFLTSNAPYDQQWNRLKIADMLKYVKKIYASEKIGCAKPNKRFFNYCINDIGITDKSEIMIIGDSYSADVQGGINSQIETIWFDRNKKGINDSLATYKINSLYEIMNIL</sequence>
<accession>A0A1Y4LNS9</accession>
<dbReference type="SFLD" id="SFLDS00003">
    <property type="entry name" value="Haloacid_Dehalogenase"/>
    <property type="match status" value="1"/>
</dbReference>
<dbReference type="InterPro" id="IPR011951">
    <property type="entry name" value="HAD-SF_hydro_IA_YjjG/PynA"/>
</dbReference>
<dbReference type="Proteomes" id="UP000195447">
    <property type="component" value="Unassembled WGS sequence"/>
</dbReference>
<protein>
    <submittedName>
        <fullName evidence="1">Noncanonical pyrimidine nucleotidase, YjjG family</fullName>
    </submittedName>
</protein>
<comment type="caution">
    <text evidence="1">The sequence shown here is derived from an EMBL/GenBank/DDBJ whole genome shotgun (WGS) entry which is preliminary data.</text>
</comment>
<dbReference type="Gene3D" id="3.40.50.1000">
    <property type="entry name" value="HAD superfamily/HAD-like"/>
    <property type="match status" value="1"/>
</dbReference>
<dbReference type="NCBIfam" id="TIGR01549">
    <property type="entry name" value="HAD-SF-IA-v1"/>
    <property type="match status" value="1"/>
</dbReference>
<dbReference type="InterPro" id="IPR006439">
    <property type="entry name" value="HAD-SF_hydro_IA"/>
</dbReference>
<dbReference type="PANTHER" id="PTHR47478">
    <property type="match status" value="1"/>
</dbReference>
<dbReference type="EMBL" id="NFKM01000017">
    <property type="protein sequence ID" value="OUP58346.1"/>
    <property type="molecule type" value="Genomic_DNA"/>
</dbReference>
<dbReference type="SUPFAM" id="SSF56784">
    <property type="entry name" value="HAD-like"/>
    <property type="match status" value="1"/>
</dbReference>
<dbReference type="AlphaFoldDB" id="A0A1Y4LNS9"/>
<evidence type="ECO:0000313" key="1">
    <source>
        <dbReference type="EMBL" id="OUP58346.1"/>
    </source>
</evidence>
<dbReference type="InterPro" id="IPR041492">
    <property type="entry name" value="HAD_2"/>
</dbReference>
<dbReference type="GO" id="GO:0008253">
    <property type="term" value="F:5'-nucleotidase activity"/>
    <property type="evidence" value="ECO:0007669"/>
    <property type="project" value="InterPro"/>
</dbReference>
<dbReference type="RefSeq" id="WP_087158951.1">
    <property type="nucleotide sequence ID" value="NZ_NFKM01000017.1"/>
</dbReference>
<proteinExistence type="predicted"/>
<dbReference type="PANTHER" id="PTHR47478:SF1">
    <property type="entry name" value="PYRIMIDINE 5'-NUCLEOTIDASE YJJG"/>
    <property type="match status" value="1"/>
</dbReference>
<organism evidence="1 2">
    <name type="scientific">Faecalitalea cylindroides</name>
    <dbReference type="NCBI Taxonomy" id="39483"/>
    <lineage>
        <taxon>Bacteria</taxon>
        <taxon>Bacillati</taxon>
        <taxon>Bacillota</taxon>
        <taxon>Erysipelotrichia</taxon>
        <taxon>Erysipelotrichales</taxon>
        <taxon>Erysipelotrichaceae</taxon>
        <taxon>Faecalitalea</taxon>
    </lineage>
</organism>
<dbReference type="Pfam" id="PF13419">
    <property type="entry name" value="HAD_2"/>
    <property type="match status" value="1"/>
</dbReference>
<dbReference type="InterPro" id="IPR023198">
    <property type="entry name" value="PGP-like_dom2"/>
</dbReference>
<name>A0A1Y4LNS9_9FIRM</name>
<dbReference type="InterPro" id="IPR023214">
    <property type="entry name" value="HAD_sf"/>
</dbReference>
<keyword evidence="2" id="KW-1185">Reference proteome</keyword>
<dbReference type="InterPro" id="IPR036412">
    <property type="entry name" value="HAD-like_sf"/>
</dbReference>
<dbReference type="Gene3D" id="1.10.150.240">
    <property type="entry name" value="Putative phosphatase, domain 2"/>
    <property type="match status" value="1"/>
</dbReference>
<reference evidence="2" key="1">
    <citation type="submission" date="2017-04" db="EMBL/GenBank/DDBJ databases">
        <title>Function of individual gut microbiota members based on whole genome sequencing of pure cultures obtained from chicken caecum.</title>
        <authorList>
            <person name="Medvecky M."/>
            <person name="Cejkova D."/>
            <person name="Polansky O."/>
            <person name="Karasova D."/>
            <person name="Kubasova T."/>
            <person name="Cizek A."/>
            <person name="Rychlik I."/>
        </authorList>
    </citation>
    <scope>NUCLEOTIDE SEQUENCE [LARGE SCALE GENOMIC DNA]</scope>
    <source>
        <strain evidence="2">An178</strain>
    </source>
</reference>
<evidence type="ECO:0000313" key="2">
    <source>
        <dbReference type="Proteomes" id="UP000195447"/>
    </source>
</evidence>
<dbReference type="SFLD" id="SFLDG01129">
    <property type="entry name" value="C1.5:_HAD__Beta-PGM__Phosphata"/>
    <property type="match status" value="1"/>
</dbReference>
<gene>
    <name evidence="1" type="ORF">B5F14_08130</name>
</gene>
<dbReference type="InterPro" id="IPR052550">
    <property type="entry name" value="Pyrimidine_5'-ntase_YjjG"/>
</dbReference>
<dbReference type="NCBIfam" id="TIGR02254">
    <property type="entry name" value="YjjG_YfnB"/>
    <property type="match status" value="1"/>
</dbReference>